<keyword evidence="1" id="KW-1133">Transmembrane helix</keyword>
<name>A0A6J4T824_9ACTN</name>
<accession>A0A6J4T824</accession>
<evidence type="ECO:0000256" key="1">
    <source>
        <dbReference type="SAM" id="Phobius"/>
    </source>
</evidence>
<feature type="transmembrane region" description="Helical" evidence="1">
    <location>
        <begin position="70"/>
        <end position="91"/>
    </location>
</feature>
<reference evidence="2" key="1">
    <citation type="submission" date="2020-02" db="EMBL/GenBank/DDBJ databases">
        <authorList>
            <person name="Meier V. D."/>
        </authorList>
    </citation>
    <scope>NUCLEOTIDE SEQUENCE</scope>
    <source>
        <strain evidence="2">AVDCRST_MAG30</strain>
    </source>
</reference>
<feature type="transmembrane region" description="Helical" evidence="1">
    <location>
        <begin position="6"/>
        <end position="26"/>
    </location>
</feature>
<dbReference type="EMBL" id="CADCVS010000356">
    <property type="protein sequence ID" value="CAA9515649.1"/>
    <property type="molecule type" value="Genomic_DNA"/>
</dbReference>
<gene>
    <name evidence="2" type="ORF">AVDCRST_MAG30-2746</name>
</gene>
<dbReference type="AlphaFoldDB" id="A0A6J4T824"/>
<proteinExistence type="predicted"/>
<feature type="transmembrane region" description="Helical" evidence="1">
    <location>
        <begin position="47"/>
        <end position="64"/>
    </location>
</feature>
<keyword evidence="1" id="KW-0472">Membrane</keyword>
<organism evidence="2">
    <name type="scientific">uncultured Solirubrobacteraceae bacterium</name>
    <dbReference type="NCBI Taxonomy" id="1162706"/>
    <lineage>
        <taxon>Bacteria</taxon>
        <taxon>Bacillati</taxon>
        <taxon>Actinomycetota</taxon>
        <taxon>Thermoleophilia</taxon>
        <taxon>Solirubrobacterales</taxon>
        <taxon>Solirubrobacteraceae</taxon>
        <taxon>environmental samples</taxon>
    </lineage>
</organism>
<protein>
    <submittedName>
        <fullName evidence="2">Uncharacterized protein</fullName>
    </submittedName>
</protein>
<sequence>MELLVKLGLVELALGGLTGWAMVLMIEKPDWLKRHGVRAPGRIRQWHLDYILMGLILVAVGLAVPDLPGAIAVALAFGAYVNPTLFLPLAFRPEVQERLWYRALTAVSFLAMSGSLVAAAAYGLQA</sequence>
<feature type="transmembrane region" description="Helical" evidence="1">
    <location>
        <begin position="103"/>
        <end position="124"/>
    </location>
</feature>
<keyword evidence="1" id="KW-0812">Transmembrane</keyword>
<evidence type="ECO:0000313" key="2">
    <source>
        <dbReference type="EMBL" id="CAA9515649.1"/>
    </source>
</evidence>